<evidence type="ECO:0000313" key="8">
    <source>
        <dbReference type="EMBL" id="TFK41511.1"/>
    </source>
</evidence>
<evidence type="ECO:0000313" key="9">
    <source>
        <dbReference type="Proteomes" id="UP000308652"/>
    </source>
</evidence>
<protein>
    <submittedName>
        <fullName evidence="8">D-aspartate oxidase</fullName>
    </submittedName>
</protein>
<sequence length="363" mass="39378">MTKEIVVLGAGVIGLTTALQIQEKGGYHVTIIAEVLPSDPKTIKYTSHWAGAHHVSLANEGTLQHRLDSETFTEMWKLSAPGAVGEGCFLRLHQREFYDYVRSEDVLLAMPNHQPIPDNELVPGAVEGVSFDTITVDIPVYLNYLMARFLAGGGSVVRGAVQHINQVIEGGVSLFSNGKGGACRPDAIIVCVGLGARTLGGIEDKSVMPIRGQTVLLRAPWVRVGSTLKKDGGWTYIIPRRSGNVVVGGTKEENDWYPLPRPETTLDILKRALLLCPDLAPPEVRAQRQPAVEDLQSLILEECCGLRPYREGGMRLEVERLQAPNGAQVPIIHNYGHGPAGYMSSFGSASVALDLLEKSFKLA</sequence>
<evidence type="ECO:0000256" key="4">
    <source>
        <dbReference type="ARBA" id="ARBA00022827"/>
    </source>
</evidence>
<dbReference type="Proteomes" id="UP000308652">
    <property type="component" value="Unassembled WGS sequence"/>
</dbReference>
<dbReference type="GO" id="GO:0003884">
    <property type="term" value="F:D-amino-acid oxidase activity"/>
    <property type="evidence" value="ECO:0007669"/>
    <property type="project" value="InterPro"/>
</dbReference>
<dbReference type="GO" id="GO:0019478">
    <property type="term" value="P:D-amino acid catabolic process"/>
    <property type="evidence" value="ECO:0007669"/>
    <property type="project" value="TreeGrafter"/>
</dbReference>
<dbReference type="STRING" id="68775.A0A5C3MJZ6"/>
<accession>A0A5C3MJZ6</accession>
<dbReference type="InterPro" id="IPR023209">
    <property type="entry name" value="DAO"/>
</dbReference>
<keyword evidence="4 6" id="KW-0274">FAD</keyword>
<dbReference type="Gene3D" id="3.30.9.10">
    <property type="entry name" value="D-Amino Acid Oxidase, subunit A, domain 2"/>
    <property type="match status" value="1"/>
</dbReference>
<feature type="binding site" evidence="6">
    <location>
        <position position="307"/>
    </location>
    <ligand>
        <name>D-dopa</name>
        <dbReference type="ChEBI" id="CHEBI:149689"/>
    </ligand>
</feature>
<dbReference type="EMBL" id="ML213594">
    <property type="protein sequence ID" value="TFK41511.1"/>
    <property type="molecule type" value="Genomic_DNA"/>
</dbReference>
<keyword evidence="5" id="KW-0560">Oxidoreductase</keyword>
<name>A0A5C3MJZ6_9AGAR</name>
<feature type="binding site" evidence="6">
    <location>
        <position position="161"/>
    </location>
    <ligand>
        <name>FAD</name>
        <dbReference type="ChEBI" id="CHEBI:57692"/>
    </ligand>
</feature>
<dbReference type="OrthoDB" id="2015447at2759"/>
<reference evidence="8 9" key="1">
    <citation type="journal article" date="2019" name="Nat. Ecol. Evol.">
        <title>Megaphylogeny resolves global patterns of mushroom evolution.</title>
        <authorList>
            <person name="Varga T."/>
            <person name="Krizsan K."/>
            <person name="Foldi C."/>
            <person name="Dima B."/>
            <person name="Sanchez-Garcia M."/>
            <person name="Sanchez-Ramirez S."/>
            <person name="Szollosi G.J."/>
            <person name="Szarkandi J.G."/>
            <person name="Papp V."/>
            <person name="Albert L."/>
            <person name="Andreopoulos W."/>
            <person name="Angelini C."/>
            <person name="Antonin V."/>
            <person name="Barry K.W."/>
            <person name="Bougher N.L."/>
            <person name="Buchanan P."/>
            <person name="Buyck B."/>
            <person name="Bense V."/>
            <person name="Catcheside P."/>
            <person name="Chovatia M."/>
            <person name="Cooper J."/>
            <person name="Damon W."/>
            <person name="Desjardin D."/>
            <person name="Finy P."/>
            <person name="Geml J."/>
            <person name="Haridas S."/>
            <person name="Hughes K."/>
            <person name="Justo A."/>
            <person name="Karasinski D."/>
            <person name="Kautmanova I."/>
            <person name="Kiss B."/>
            <person name="Kocsube S."/>
            <person name="Kotiranta H."/>
            <person name="LaButti K.M."/>
            <person name="Lechner B.E."/>
            <person name="Liimatainen K."/>
            <person name="Lipzen A."/>
            <person name="Lukacs Z."/>
            <person name="Mihaltcheva S."/>
            <person name="Morgado L.N."/>
            <person name="Niskanen T."/>
            <person name="Noordeloos M.E."/>
            <person name="Ohm R.A."/>
            <person name="Ortiz-Santana B."/>
            <person name="Ovrebo C."/>
            <person name="Racz N."/>
            <person name="Riley R."/>
            <person name="Savchenko A."/>
            <person name="Shiryaev A."/>
            <person name="Soop K."/>
            <person name="Spirin V."/>
            <person name="Szebenyi C."/>
            <person name="Tomsovsky M."/>
            <person name="Tulloss R.E."/>
            <person name="Uehling J."/>
            <person name="Grigoriev I.V."/>
            <person name="Vagvolgyi C."/>
            <person name="Papp T."/>
            <person name="Martin F.M."/>
            <person name="Miettinen O."/>
            <person name="Hibbett D.S."/>
            <person name="Nagy L.G."/>
        </authorList>
    </citation>
    <scope>NUCLEOTIDE SEQUENCE [LARGE SCALE GENOMIC DNA]</scope>
    <source>
        <strain evidence="8 9">CBS 166.37</strain>
    </source>
</reference>
<keyword evidence="3" id="KW-0285">Flavoprotein</keyword>
<keyword evidence="9" id="KW-1185">Reference proteome</keyword>
<dbReference type="Pfam" id="PF01266">
    <property type="entry name" value="DAO"/>
    <property type="match status" value="1"/>
</dbReference>
<evidence type="ECO:0000256" key="6">
    <source>
        <dbReference type="PIRSR" id="PIRSR000189-1"/>
    </source>
</evidence>
<evidence type="ECO:0000259" key="7">
    <source>
        <dbReference type="Pfam" id="PF01266"/>
    </source>
</evidence>
<dbReference type="PANTHER" id="PTHR11530">
    <property type="entry name" value="D-AMINO ACID OXIDASE"/>
    <property type="match status" value="1"/>
</dbReference>
<organism evidence="8 9">
    <name type="scientific">Crucibulum laeve</name>
    <dbReference type="NCBI Taxonomy" id="68775"/>
    <lineage>
        <taxon>Eukaryota</taxon>
        <taxon>Fungi</taxon>
        <taxon>Dikarya</taxon>
        <taxon>Basidiomycota</taxon>
        <taxon>Agaricomycotina</taxon>
        <taxon>Agaricomycetes</taxon>
        <taxon>Agaricomycetidae</taxon>
        <taxon>Agaricales</taxon>
        <taxon>Agaricineae</taxon>
        <taxon>Nidulariaceae</taxon>
        <taxon>Crucibulum</taxon>
    </lineage>
</organism>
<dbReference type="Gene3D" id="3.40.50.720">
    <property type="entry name" value="NAD(P)-binding Rossmann-like Domain"/>
    <property type="match status" value="1"/>
</dbReference>
<evidence type="ECO:0000256" key="3">
    <source>
        <dbReference type="ARBA" id="ARBA00022630"/>
    </source>
</evidence>
<dbReference type="SUPFAM" id="SSF51971">
    <property type="entry name" value="Nucleotide-binding domain"/>
    <property type="match status" value="1"/>
</dbReference>
<dbReference type="InterPro" id="IPR006076">
    <property type="entry name" value="FAD-dep_OxRdtase"/>
</dbReference>
<comment type="cofactor">
    <cofactor evidence="1 6">
        <name>FAD</name>
        <dbReference type="ChEBI" id="CHEBI:57692"/>
    </cofactor>
</comment>
<dbReference type="SUPFAM" id="SSF54373">
    <property type="entry name" value="FAD-linked reductases, C-terminal domain"/>
    <property type="match status" value="1"/>
</dbReference>
<dbReference type="GO" id="GO:0005737">
    <property type="term" value="C:cytoplasm"/>
    <property type="evidence" value="ECO:0007669"/>
    <property type="project" value="TreeGrafter"/>
</dbReference>
<evidence type="ECO:0000256" key="5">
    <source>
        <dbReference type="ARBA" id="ARBA00023002"/>
    </source>
</evidence>
<dbReference type="GO" id="GO:0071949">
    <property type="term" value="F:FAD binding"/>
    <property type="evidence" value="ECO:0007669"/>
    <property type="project" value="InterPro"/>
</dbReference>
<gene>
    <name evidence="8" type="ORF">BDQ12DRAFT_733036</name>
</gene>
<proteinExistence type="inferred from homology"/>
<comment type="similarity">
    <text evidence="2">Belongs to the DAMOX/DASOX family.</text>
</comment>
<feature type="domain" description="FAD dependent oxidoreductase" evidence="7">
    <location>
        <begin position="5"/>
        <end position="352"/>
    </location>
</feature>
<evidence type="ECO:0000256" key="2">
    <source>
        <dbReference type="ARBA" id="ARBA00006730"/>
    </source>
</evidence>
<feature type="binding site" evidence="6">
    <location>
        <begin position="46"/>
        <end position="47"/>
    </location>
    <ligand>
        <name>FAD</name>
        <dbReference type="ChEBI" id="CHEBI:57692"/>
    </ligand>
</feature>
<dbReference type="PIRSF" id="PIRSF000189">
    <property type="entry name" value="D-aa_oxidase"/>
    <property type="match status" value="1"/>
</dbReference>
<evidence type="ECO:0000256" key="1">
    <source>
        <dbReference type="ARBA" id="ARBA00001974"/>
    </source>
</evidence>
<dbReference type="AlphaFoldDB" id="A0A5C3MJZ6"/>
<dbReference type="PANTHER" id="PTHR11530:SF11">
    <property type="entry name" value="D-ASPARTATE OXIDASE"/>
    <property type="match status" value="1"/>
</dbReference>